<evidence type="ECO:0008006" key="3">
    <source>
        <dbReference type="Google" id="ProtNLM"/>
    </source>
</evidence>
<dbReference type="Proteomes" id="UP000298030">
    <property type="component" value="Unassembled WGS sequence"/>
</dbReference>
<sequence length="511" mass="58611">MSHPLGIPEILRLICDRGDKKTTLSVALTCRTFLEPALDRLWHEVTSFQPLIRCLPTDLFSLADKKVLRPRRTIVEEDLKRYLTVYAHRIRTFALQLEEQKQFLSIETLGALQLATEYRLGALSPLLQHFRWPSPEEDYRCIHPESSSELLSSYIALFLGDNTQRIELEWHDHDYPLYTGSVLFHIKRRSPHLKELRLRASVTDAFVTLFLDPFPWTSLEALALEGMECTDELFLALAKMPRLRRLEIDDSHQSPQQFAARENTSFLSLDTLIIRSCDFSGPAYILQFLPTTTKLVRLKIEAGGDCGSTDCQEAIDAIRKHCNPCALQHLELYDSTYTAHGQETLDLEEDEKEDADLWELGAFSTLTTLTIRCGGRLGVLREEIGKFTETWPRLQHLDLCPMQYSRGLVPTLDHNDLLKFLQALPLLRYLGLRFDATQLGSDQGPPALGPFQLRTLRVGESPIRSPSRVVKYLKDHFPDLEELDAQYTSPISIQRPNMLDRRWAEVVKLRA</sequence>
<evidence type="ECO:0000313" key="2">
    <source>
        <dbReference type="Proteomes" id="UP000298030"/>
    </source>
</evidence>
<name>A0A4Y7TEC8_COPMI</name>
<dbReference type="EMBL" id="QPFP01000015">
    <property type="protein sequence ID" value="TEB32537.1"/>
    <property type="molecule type" value="Genomic_DNA"/>
</dbReference>
<comment type="caution">
    <text evidence="1">The sequence shown here is derived from an EMBL/GenBank/DDBJ whole genome shotgun (WGS) entry which is preliminary data.</text>
</comment>
<dbReference type="Gene3D" id="3.80.10.10">
    <property type="entry name" value="Ribonuclease Inhibitor"/>
    <property type="match status" value="1"/>
</dbReference>
<dbReference type="SUPFAM" id="SSF52047">
    <property type="entry name" value="RNI-like"/>
    <property type="match status" value="1"/>
</dbReference>
<evidence type="ECO:0000313" key="1">
    <source>
        <dbReference type="EMBL" id="TEB32537.1"/>
    </source>
</evidence>
<proteinExistence type="predicted"/>
<dbReference type="STRING" id="71717.A0A4Y7TEC8"/>
<accession>A0A4Y7TEC8</accession>
<dbReference type="AlphaFoldDB" id="A0A4Y7TEC8"/>
<protein>
    <recommendedName>
        <fullName evidence="3">F-box domain-containing protein</fullName>
    </recommendedName>
</protein>
<keyword evidence="2" id="KW-1185">Reference proteome</keyword>
<gene>
    <name evidence="1" type="ORF">FA13DRAFT_1731744</name>
</gene>
<dbReference type="OrthoDB" id="2663142at2759"/>
<reference evidence="1 2" key="1">
    <citation type="journal article" date="2019" name="Nat. Ecol. Evol.">
        <title>Megaphylogeny resolves global patterns of mushroom evolution.</title>
        <authorList>
            <person name="Varga T."/>
            <person name="Krizsan K."/>
            <person name="Foldi C."/>
            <person name="Dima B."/>
            <person name="Sanchez-Garcia M."/>
            <person name="Sanchez-Ramirez S."/>
            <person name="Szollosi G.J."/>
            <person name="Szarkandi J.G."/>
            <person name="Papp V."/>
            <person name="Albert L."/>
            <person name="Andreopoulos W."/>
            <person name="Angelini C."/>
            <person name="Antonin V."/>
            <person name="Barry K.W."/>
            <person name="Bougher N.L."/>
            <person name="Buchanan P."/>
            <person name="Buyck B."/>
            <person name="Bense V."/>
            <person name="Catcheside P."/>
            <person name="Chovatia M."/>
            <person name="Cooper J."/>
            <person name="Damon W."/>
            <person name="Desjardin D."/>
            <person name="Finy P."/>
            <person name="Geml J."/>
            <person name="Haridas S."/>
            <person name="Hughes K."/>
            <person name="Justo A."/>
            <person name="Karasinski D."/>
            <person name="Kautmanova I."/>
            <person name="Kiss B."/>
            <person name="Kocsube S."/>
            <person name="Kotiranta H."/>
            <person name="LaButti K.M."/>
            <person name="Lechner B.E."/>
            <person name="Liimatainen K."/>
            <person name="Lipzen A."/>
            <person name="Lukacs Z."/>
            <person name="Mihaltcheva S."/>
            <person name="Morgado L.N."/>
            <person name="Niskanen T."/>
            <person name="Noordeloos M.E."/>
            <person name="Ohm R.A."/>
            <person name="Ortiz-Santana B."/>
            <person name="Ovrebo C."/>
            <person name="Racz N."/>
            <person name="Riley R."/>
            <person name="Savchenko A."/>
            <person name="Shiryaev A."/>
            <person name="Soop K."/>
            <person name="Spirin V."/>
            <person name="Szebenyi C."/>
            <person name="Tomsovsky M."/>
            <person name="Tulloss R.E."/>
            <person name="Uehling J."/>
            <person name="Grigoriev I.V."/>
            <person name="Vagvolgyi C."/>
            <person name="Papp T."/>
            <person name="Martin F.M."/>
            <person name="Miettinen O."/>
            <person name="Hibbett D.S."/>
            <person name="Nagy L.G."/>
        </authorList>
    </citation>
    <scope>NUCLEOTIDE SEQUENCE [LARGE SCALE GENOMIC DNA]</scope>
    <source>
        <strain evidence="1 2">FP101781</strain>
    </source>
</reference>
<organism evidence="1 2">
    <name type="scientific">Coprinellus micaceus</name>
    <name type="common">Glistening ink-cap mushroom</name>
    <name type="synonym">Coprinus micaceus</name>
    <dbReference type="NCBI Taxonomy" id="71717"/>
    <lineage>
        <taxon>Eukaryota</taxon>
        <taxon>Fungi</taxon>
        <taxon>Dikarya</taxon>
        <taxon>Basidiomycota</taxon>
        <taxon>Agaricomycotina</taxon>
        <taxon>Agaricomycetes</taxon>
        <taxon>Agaricomycetidae</taxon>
        <taxon>Agaricales</taxon>
        <taxon>Agaricineae</taxon>
        <taxon>Psathyrellaceae</taxon>
        <taxon>Coprinellus</taxon>
    </lineage>
</organism>
<dbReference type="InterPro" id="IPR032675">
    <property type="entry name" value="LRR_dom_sf"/>
</dbReference>